<keyword evidence="4" id="KW-1185">Reference proteome</keyword>
<gene>
    <name evidence="3" type="ORF">Ddye_017613</name>
</gene>
<sequence>MFTLTALDKLCATQRVFTEMIKKGRKYDKNCKLPDSYHLKCISTDHCNCRPYRHSRRQPKKERVFPSNKKNRKYEYYQKKARRSWNKSNKCFACGQQGKYTKQCPNKRTKSAKLIQQLMQIVDDVPFDVDNRSIVFERDDVNPHTAFMIQDSDDSSLSPESSDYSEPDLFSEAYQATSGSNLSLGPQVQVQILIEKYSRPISAITYFNTGAHSTMINLRVLPLDAWKKRDNEFLAADDEDILIGWNVYSQSKFIRILPTGIRFKREFKPFSNIPKIFPLSAINSDFQQIQEKLLTFCTNSHADFRHPKSLWKNPDFFIRLPFNLNEDVNPTKASHSGMSPLDLLLANEECEELLRGKKRLVIDYKPLNLFLRDDKFLVPRANSLFSQLPGATVFSKFDLKGAF</sequence>
<keyword evidence="1" id="KW-0479">Metal-binding</keyword>
<keyword evidence="1" id="KW-0862">Zinc</keyword>
<proteinExistence type="predicted"/>
<evidence type="ECO:0000259" key="2">
    <source>
        <dbReference type="PROSITE" id="PS50158"/>
    </source>
</evidence>
<dbReference type="EMBL" id="JANJYI010000005">
    <property type="protein sequence ID" value="KAK2650124.1"/>
    <property type="molecule type" value="Genomic_DNA"/>
</dbReference>
<dbReference type="GO" id="GO:0003676">
    <property type="term" value="F:nucleic acid binding"/>
    <property type="evidence" value="ECO:0007669"/>
    <property type="project" value="InterPro"/>
</dbReference>
<organism evidence="3 4">
    <name type="scientific">Dipteronia dyeriana</name>
    <dbReference type="NCBI Taxonomy" id="168575"/>
    <lineage>
        <taxon>Eukaryota</taxon>
        <taxon>Viridiplantae</taxon>
        <taxon>Streptophyta</taxon>
        <taxon>Embryophyta</taxon>
        <taxon>Tracheophyta</taxon>
        <taxon>Spermatophyta</taxon>
        <taxon>Magnoliopsida</taxon>
        <taxon>eudicotyledons</taxon>
        <taxon>Gunneridae</taxon>
        <taxon>Pentapetalae</taxon>
        <taxon>rosids</taxon>
        <taxon>malvids</taxon>
        <taxon>Sapindales</taxon>
        <taxon>Sapindaceae</taxon>
        <taxon>Hippocastanoideae</taxon>
        <taxon>Acereae</taxon>
        <taxon>Dipteronia</taxon>
    </lineage>
</organism>
<reference evidence="3" key="1">
    <citation type="journal article" date="2023" name="Plant J.">
        <title>Genome sequences and population genomics provide insights into the demographic history, inbreeding, and mutation load of two 'living fossil' tree species of Dipteronia.</title>
        <authorList>
            <person name="Feng Y."/>
            <person name="Comes H.P."/>
            <person name="Chen J."/>
            <person name="Zhu S."/>
            <person name="Lu R."/>
            <person name="Zhang X."/>
            <person name="Li P."/>
            <person name="Qiu J."/>
            <person name="Olsen K.M."/>
            <person name="Qiu Y."/>
        </authorList>
    </citation>
    <scope>NUCLEOTIDE SEQUENCE</scope>
    <source>
        <strain evidence="3">KIB01</strain>
    </source>
</reference>
<dbReference type="Proteomes" id="UP001280121">
    <property type="component" value="Unassembled WGS sequence"/>
</dbReference>
<dbReference type="Gene3D" id="3.30.70.270">
    <property type="match status" value="1"/>
</dbReference>
<dbReference type="SUPFAM" id="SSF56672">
    <property type="entry name" value="DNA/RNA polymerases"/>
    <property type="match status" value="1"/>
</dbReference>
<dbReference type="InterPro" id="IPR043502">
    <property type="entry name" value="DNA/RNA_pol_sf"/>
</dbReference>
<dbReference type="InterPro" id="IPR036875">
    <property type="entry name" value="Znf_CCHC_sf"/>
</dbReference>
<accession>A0AAD9U9J5</accession>
<evidence type="ECO:0000313" key="3">
    <source>
        <dbReference type="EMBL" id="KAK2650124.1"/>
    </source>
</evidence>
<protein>
    <recommendedName>
        <fullName evidence="2">CCHC-type domain-containing protein</fullName>
    </recommendedName>
</protein>
<evidence type="ECO:0000256" key="1">
    <source>
        <dbReference type="PROSITE-ProRule" id="PRU00047"/>
    </source>
</evidence>
<dbReference type="AlphaFoldDB" id="A0AAD9U9J5"/>
<dbReference type="PROSITE" id="PS50158">
    <property type="entry name" value="ZF_CCHC"/>
    <property type="match status" value="1"/>
</dbReference>
<comment type="caution">
    <text evidence="3">The sequence shown here is derived from an EMBL/GenBank/DDBJ whole genome shotgun (WGS) entry which is preliminary data.</text>
</comment>
<feature type="domain" description="CCHC-type" evidence="2">
    <location>
        <begin position="90"/>
        <end position="106"/>
    </location>
</feature>
<dbReference type="InterPro" id="IPR043128">
    <property type="entry name" value="Rev_trsase/Diguanyl_cyclase"/>
</dbReference>
<dbReference type="GO" id="GO:0008270">
    <property type="term" value="F:zinc ion binding"/>
    <property type="evidence" value="ECO:0007669"/>
    <property type="project" value="UniProtKB-KW"/>
</dbReference>
<keyword evidence="1" id="KW-0863">Zinc-finger</keyword>
<name>A0AAD9U9J5_9ROSI</name>
<dbReference type="InterPro" id="IPR001878">
    <property type="entry name" value="Znf_CCHC"/>
</dbReference>
<evidence type="ECO:0000313" key="4">
    <source>
        <dbReference type="Proteomes" id="UP001280121"/>
    </source>
</evidence>
<dbReference type="SUPFAM" id="SSF57756">
    <property type="entry name" value="Retrovirus zinc finger-like domains"/>
    <property type="match status" value="1"/>
</dbReference>